<dbReference type="PANTHER" id="PTHR31126">
    <property type="entry name" value="TYROSINE-PROTEIN PHOSPHATASE"/>
    <property type="match status" value="1"/>
</dbReference>
<dbReference type="InterPro" id="IPR055214">
    <property type="entry name" value="PTP-NADK"/>
</dbReference>
<keyword evidence="2" id="KW-0378">Hydrolase</keyword>
<evidence type="ECO:0000256" key="2">
    <source>
        <dbReference type="ARBA" id="ARBA00022801"/>
    </source>
</evidence>
<dbReference type="KEGG" id="msea:METESE_18550"/>
<evidence type="ECO:0000313" key="5">
    <source>
        <dbReference type="EMBL" id="BDU76897.1"/>
    </source>
</evidence>
<evidence type="ECO:0008006" key="7">
    <source>
        <dbReference type="Google" id="ProtNLM"/>
    </source>
</evidence>
<sequence>MRRFAPLLVAAVVGAAVPDARPCDDCVAGVANFGRVDDALWRGAQPTAAGFQALAALGVRTVVNLRHDHDDAALLAGTGLRQVRIRCRAWRPRTAQMAAFLAVVRDPANQPVFVHCAQGRDRTGYMVAAYRMAAQGWTAEAAIRDMEAFRFNHLWMGNPGFLRHLDLGSLAPAAGPPP</sequence>
<dbReference type="AlphaFoldDB" id="A0AA48KE16"/>
<dbReference type="PROSITE" id="PS00383">
    <property type="entry name" value="TYR_PHOSPHATASE_1"/>
    <property type="match status" value="1"/>
</dbReference>
<name>A0AA48KE16_9BACT</name>
<evidence type="ECO:0000256" key="1">
    <source>
        <dbReference type="ARBA" id="ARBA00009580"/>
    </source>
</evidence>
<evidence type="ECO:0000313" key="6">
    <source>
        <dbReference type="Proteomes" id="UP001228113"/>
    </source>
</evidence>
<dbReference type="EMBL" id="AP027081">
    <property type="protein sequence ID" value="BDU76897.1"/>
    <property type="molecule type" value="Genomic_DNA"/>
</dbReference>
<dbReference type="SUPFAM" id="SSF52799">
    <property type="entry name" value="(Phosphotyrosine protein) phosphatases II"/>
    <property type="match status" value="1"/>
</dbReference>
<dbReference type="PROSITE" id="PS50056">
    <property type="entry name" value="TYR_PHOSPHATASE_2"/>
    <property type="match status" value="1"/>
</dbReference>
<dbReference type="PANTHER" id="PTHR31126:SF72">
    <property type="entry name" value="DUAL SPECIFICITY PROTEIN PHOSPHATASE TPBA"/>
    <property type="match status" value="1"/>
</dbReference>
<keyword evidence="6" id="KW-1185">Reference proteome</keyword>
<evidence type="ECO:0000259" key="3">
    <source>
        <dbReference type="PROSITE" id="PS50054"/>
    </source>
</evidence>
<dbReference type="RefSeq" id="WP_243346086.1">
    <property type="nucleotide sequence ID" value="NZ_AP027081.1"/>
</dbReference>
<proteinExistence type="inferred from homology"/>
<dbReference type="Gene3D" id="3.90.190.10">
    <property type="entry name" value="Protein tyrosine phosphatase superfamily"/>
    <property type="match status" value="1"/>
</dbReference>
<dbReference type="InterPro" id="IPR029021">
    <property type="entry name" value="Prot-tyrosine_phosphatase-like"/>
</dbReference>
<protein>
    <recommendedName>
        <fullName evidence="7">Tyrosine specific protein phosphatases domain-containing protein</fullName>
    </recommendedName>
</protein>
<accession>A0AA48KE16</accession>
<dbReference type="GO" id="GO:0016791">
    <property type="term" value="F:phosphatase activity"/>
    <property type="evidence" value="ECO:0007669"/>
    <property type="project" value="TreeGrafter"/>
</dbReference>
<organism evidence="5 6">
    <name type="scientific">Mesoterricola sediminis</name>
    <dbReference type="NCBI Taxonomy" id="2927980"/>
    <lineage>
        <taxon>Bacteria</taxon>
        <taxon>Pseudomonadati</taxon>
        <taxon>Acidobacteriota</taxon>
        <taxon>Holophagae</taxon>
        <taxon>Holophagales</taxon>
        <taxon>Holophagaceae</taxon>
        <taxon>Mesoterricola</taxon>
    </lineage>
</organism>
<dbReference type="Pfam" id="PF22741">
    <property type="entry name" value="PTP-NADK"/>
    <property type="match status" value="1"/>
</dbReference>
<dbReference type="InterPro" id="IPR020422">
    <property type="entry name" value="TYR_PHOSPHATASE_DUAL_dom"/>
</dbReference>
<dbReference type="InterPro" id="IPR000387">
    <property type="entry name" value="Tyr_Pase_dom"/>
</dbReference>
<gene>
    <name evidence="5" type="ORF">METESE_18550</name>
</gene>
<evidence type="ECO:0000259" key="4">
    <source>
        <dbReference type="PROSITE" id="PS50056"/>
    </source>
</evidence>
<dbReference type="Proteomes" id="UP001228113">
    <property type="component" value="Chromosome"/>
</dbReference>
<feature type="domain" description="Tyrosine specific protein phosphatases" evidence="4">
    <location>
        <begin position="98"/>
        <end position="150"/>
    </location>
</feature>
<dbReference type="InterPro" id="IPR016130">
    <property type="entry name" value="Tyr_Pase_AS"/>
</dbReference>
<feature type="domain" description="Tyrosine-protein phosphatase" evidence="3">
    <location>
        <begin position="32"/>
        <end position="174"/>
    </location>
</feature>
<dbReference type="PROSITE" id="PS50054">
    <property type="entry name" value="TYR_PHOSPHATASE_DUAL"/>
    <property type="match status" value="1"/>
</dbReference>
<comment type="similarity">
    <text evidence="1">Belongs to the protein-tyrosine phosphatase family.</text>
</comment>
<reference evidence="5" key="1">
    <citation type="journal article" date="2023" name="Int. J. Syst. Evol. Microbiol.">
        <title>Mesoterricola silvestris gen. nov., sp. nov., Mesoterricola sediminis sp. nov., Geothrix oryzae sp. nov., Geothrix edaphica sp. nov., Geothrix rubra sp. nov., and Geothrix limicola sp. nov., six novel members of Acidobacteriota isolated from soils.</title>
        <authorList>
            <person name="Itoh H."/>
            <person name="Sugisawa Y."/>
            <person name="Mise K."/>
            <person name="Xu Z."/>
            <person name="Kuniyasu M."/>
            <person name="Ushijima N."/>
            <person name="Kawano K."/>
            <person name="Kobayashi E."/>
            <person name="Shiratori Y."/>
            <person name="Masuda Y."/>
            <person name="Senoo K."/>
        </authorList>
    </citation>
    <scope>NUCLEOTIDE SEQUENCE</scope>
    <source>
        <strain evidence="5">W786</strain>
    </source>
</reference>